<sequence>MDYPTKTQKIKDLLELLYKGEVATEANLMLSSNEYFLIIREAKNRGFIDANIVDTKTGTFINGEITITEKGAESVHPTKGAEGISGIQFNIQNGDFRGASLGTGNTVNNNWTSSLEQLKEYINGLGTEEQEIGNELIATIETNEVKPGLLSKFVDFLEKHPHVVSYVGNALVWTLANGNIG</sequence>
<dbReference type="Proteomes" id="UP000546244">
    <property type="component" value="Unassembled WGS sequence"/>
</dbReference>
<proteinExistence type="predicted"/>
<evidence type="ECO:0000313" key="2">
    <source>
        <dbReference type="EMBL" id="MBC2373662.1"/>
    </source>
</evidence>
<protein>
    <submittedName>
        <fullName evidence="1">Uncharacterized protein</fullName>
    </submittedName>
</protein>
<accession>A0A7X0WGQ3</accession>
<comment type="caution">
    <text evidence="1">The sequence shown here is derived from an EMBL/GenBank/DDBJ whole genome shotgun (WGS) entry which is preliminary data.</text>
</comment>
<name>A0A7X0WGQ3_9LIST</name>
<dbReference type="AlphaFoldDB" id="A0A7X0WGQ3"/>
<evidence type="ECO:0000313" key="1">
    <source>
        <dbReference type="EMBL" id="MBC1333495.1"/>
    </source>
</evidence>
<gene>
    <name evidence="1" type="ORF">HB759_16235</name>
    <name evidence="2" type="ORF">HBP98_16750</name>
</gene>
<dbReference type="EMBL" id="JAAROL010000010">
    <property type="protein sequence ID" value="MBC1333495.1"/>
    <property type="molecule type" value="Genomic_DNA"/>
</dbReference>
<evidence type="ECO:0000313" key="4">
    <source>
        <dbReference type="Proteomes" id="UP000546244"/>
    </source>
</evidence>
<dbReference type="Proteomes" id="UP000532866">
    <property type="component" value="Unassembled WGS sequence"/>
</dbReference>
<dbReference type="RefSeq" id="WP_185375195.1">
    <property type="nucleotide sequence ID" value="NZ_JAARMV010000007.1"/>
</dbReference>
<reference evidence="3 4" key="1">
    <citation type="submission" date="2020-03" db="EMBL/GenBank/DDBJ databases">
        <title>Soil Listeria distribution.</title>
        <authorList>
            <person name="Liao J."/>
            <person name="Wiedmann M."/>
        </authorList>
    </citation>
    <scope>NUCLEOTIDE SEQUENCE [LARGE SCALE GENOMIC DNA]</scope>
    <source>
        <strain evidence="1 3">FSL L7-1833</strain>
        <strain evidence="2 4">FSL L7-1850</strain>
    </source>
</reference>
<organism evidence="1 3">
    <name type="scientific">Listeria booriae</name>
    <dbReference type="NCBI Taxonomy" id="1552123"/>
    <lineage>
        <taxon>Bacteria</taxon>
        <taxon>Bacillati</taxon>
        <taxon>Bacillota</taxon>
        <taxon>Bacilli</taxon>
        <taxon>Bacillales</taxon>
        <taxon>Listeriaceae</taxon>
        <taxon>Listeria</taxon>
    </lineage>
</organism>
<dbReference type="EMBL" id="JAARMV010000007">
    <property type="protein sequence ID" value="MBC2373662.1"/>
    <property type="molecule type" value="Genomic_DNA"/>
</dbReference>
<evidence type="ECO:0000313" key="3">
    <source>
        <dbReference type="Proteomes" id="UP000532866"/>
    </source>
</evidence>